<evidence type="ECO:0000313" key="10">
    <source>
        <dbReference type="Proteomes" id="UP000550086"/>
    </source>
</evidence>
<dbReference type="PANTHER" id="PTHR12542:SF41">
    <property type="entry name" value="EXOCYST COMPLEX COMPONENT 7"/>
    <property type="match status" value="1"/>
</dbReference>
<dbReference type="GO" id="GO:0015031">
    <property type="term" value="P:protein transport"/>
    <property type="evidence" value="ECO:0007669"/>
    <property type="project" value="UniProtKB-KW"/>
</dbReference>
<dbReference type="AlphaFoldDB" id="A0A7L2Z624"/>
<dbReference type="Gene3D" id="1.20.1280.170">
    <property type="entry name" value="Exocyst complex component Exo70"/>
    <property type="match status" value="2"/>
</dbReference>
<organism evidence="9 10">
    <name type="scientific">Jacana jacana</name>
    <name type="common">Wattled jacana</name>
    <name type="synonym">Parra jacana</name>
    <dbReference type="NCBI Taxonomy" id="54508"/>
    <lineage>
        <taxon>Eukaryota</taxon>
        <taxon>Metazoa</taxon>
        <taxon>Chordata</taxon>
        <taxon>Craniata</taxon>
        <taxon>Vertebrata</taxon>
        <taxon>Euteleostomi</taxon>
        <taxon>Archelosauria</taxon>
        <taxon>Archosauria</taxon>
        <taxon>Dinosauria</taxon>
        <taxon>Saurischia</taxon>
        <taxon>Theropoda</taxon>
        <taxon>Coelurosauria</taxon>
        <taxon>Aves</taxon>
        <taxon>Neognathae</taxon>
        <taxon>Neoaves</taxon>
        <taxon>Charadriiformes</taxon>
        <taxon>Jacanidae</taxon>
        <taxon>Jacana</taxon>
    </lineage>
</organism>
<gene>
    <name evidence="9" type="primary">Exoc7</name>
    <name evidence="9" type="ORF">JACJAC_R06869</name>
</gene>
<feature type="non-terminal residue" evidence="9">
    <location>
        <position position="697"/>
    </location>
</feature>
<accession>A0A7L2Z624</accession>
<comment type="similarity">
    <text evidence="1 5">Belongs to the EXO70 family.</text>
</comment>
<comment type="function">
    <text evidence="5">Component of the exocyst complex involved in the docking of exocytic vesicles with fusion sites on the plasma membrane.</text>
</comment>
<keyword evidence="3 5" id="KW-0268">Exocytosis</keyword>
<evidence type="ECO:0000256" key="7">
    <source>
        <dbReference type="SAM" id="MobiDB-lite"/>
    </source>
</evidence>
<evidence type="ECO:0000256" key="5">
    <source>
        <dbReference type="RuleBase" id="RU365026"/>
    </source>
</evidence>
<keyword evidence="5" id="KW-0653">Protein transport</keyword>
<feature type="region of interest" description="Disordered" evidence="7">
    <location>
        <begin position="242"/>
        <end position="268"/>
    </location>
</feature>
<dbReference type="InterPro" id="IPR046364">
    <property type="entry name" value="Exo70_C"/>
</dbReference>
<feature type="non-terminal residue" evidence="9">
    <location>
        <position position="1"/>
    </location>
</feature>
<dbReference type="OrthoDB" id="1922221at2759"/>
<dbReference type="PANTHER" id="PTHR12542">
    <property type="entry name" value="EXOCYST COMPLEX PROTEIN EXO70"/>
    <property type="match status" value="1"/>
</dbReference>
<evidence type="ECO:0000313" key="9">
    <source>
        <dbReference type="EMBL" id="NXT00518.1"/>
    </source>
</evidence>
<keyword evidence="10" id="KW-1185">Reference proteome</keyword>
<dbReference type="FunFam" id="1.20.1280.170:FF:000002">
    <property type="entry name" value="Exocyst complex component 7"/>
    <property type="match status" value="1"/>
</dbReference>
<dbReference type="GO" id="GO:0005546">
    <property type="term" value="F:phosphatidylinositol-4,5-bisphosphate binding"/>
    <property type="evidence" value="ECO:0007669"/>
    <property type="project" value="InterPro"/>
</dbReference>
<dbReference type="EMBL" id="VZTM01032539">
    <property type="protein sequence ID" value="NXT00518.1"/>
    <property type="molecule type" value="Genomic_DNA"/>
</dbReference>
<dbReference type="InterPro" id="IPR004140">
    <property type="entry name" value="Exo70"/>
</dbReference>
<dbReference type="Pfam" id="PF20669">
    <property type="entry name" value="Exo70_N"/>
    <property type="match status" value="1"/>
</dbReference>
<keyword evidence="6" id="KW-0175">Coiled coil</keyword>
<dbReference type="SUPFAM" id="SSF74788">
    <property type="entry name" value="Cullin repeat-like"/>
    <property type="match status" value="1"/>
</dbReference>
<evidence type="ECO:0000256" key="3">
    <source>
        <dbReference type="ARBA" id="ARBA00022483"/>
    </source>
</evidence>
<dbReference type="GO" id="GO:0000145">
    <property type="term" value="C:exocyst"/>
    <property type="evidence" value="ECO:0007669"/>
    <property type="project" value="InterPro"/>
</dbReference>
<evidence type="ECO:0000256" key="2">
    <source>
        <dbReference type="ARBA" id="ARBA00022448"/>
    </source>
</evidence>
<feature type="coiled-coil region" evidence="6">
    <location>
        <begin position="4"/>
        <end position="31"/>
    </location>
</feature>
<evidence type="ECO:0000259" key="8">
    <source>
        <dbReference type="Pfam" id="PF03081"/>
    </source>
</evidence>
<reference evidence="9 10" key="1">
    <citation type="submission" date="2019-09" db="EMBL/GenBank/DDBJ databases">
        <title>Bird 10,000 Genomes (B10K) Project - Family phase.</title>
        <authorList>
            <person name="Zhang G."/>
        </authorList>
    </citation>
    <scope>NUCLEOTIDE SEQUENCE [LARGE SCALE GENOMIC DNA]</scope>
    <source>
        <strain evidence="9">B10K-DU-002-59</strain>
        <tissue evidence="9">Muscle</tissue>
    </source>
</reference>
<sequence>MIPTDEVSARRREIEDKLKQEEETLSFIKESLEKSDQLTKNMVSILSSFESRLMKLENSIIPVHKQTENLQRLQENVEKTLSCLDHVISYYHVAKDTEKIIKEGPTGRLEEYLNCMDKIQKAVEYFQDNNPDSPELNRVKSLFERGKESLESEFRSLMTRHTKPVPPILILDLISGDDEMETQEEMSLEHLPESVLHDVIRISGWLVENGRNQDFMTVYFQIRSVQLDRSIKGLKDHFRKNSSSAGVPYSPAIQNKRKDTPTKKPIKRPGTIRKAQNLLKQYSQHGLDGKKGASNLIPMEGRDDVFDIEIDAYIHCVSAFVKLAQSEYQLLTEIVPEHHQKKTFDSLIQESLDNLIMEGDNIVSAARKAIIRHDYSAVLTIFPILKHLKQMKPEFDQVLQGTAAGTKNKLPGLITSMETTGAKALEEFADNIKNDPDKEYNMPKDGTVHELTSNAILFLQQLLDFQETAGAMLASQVLGDTYNIPLDPRETSSSASSYSSEFSRRLLSTYICKVLGNLQLNLLSKSKVYEDPALSAIFLHNNYNYILKSLEKSELIQLVAVTQKTAERSYRELIEQQIQTYQRSWLKVTDYILERNLPVFQPGVKLKDKERQMIKERFKGFNDGLEELCKIQKAWAIPDMEQRDKIRRAQKTIVKETYGAFLNRYGNVPFTKNPEKYIKYQVDQVGEMIEKLFDTSA</sequence>
<proteinExistence type="inferred from homology"/>
<name>A0A7L2Z624_JACJC</name>
<comment type="caution">
    <text evidence="9">The sequence shown here is derived from an EMBL/GenBank/DDBJ whole genome shotgun (WGS) entry which is preliminary data.</text>
</comment>
<evidence type="ECO:0000256" key="6">
    <source>
        <dbReference type="SAM" id="Coils"/>
    </source>
</evidence>
<protein>
    <recommendedName>
        <fullName evidence="4 5">Exocyst complex component 7</fullName>
    </recommendedName>
    <alternativeName>
        <fullName evidence="5">Exocyst complex component Exo70</fullName>
    </alternativeName>
</protein>
<dbReference type="InterPro" id="IPR016159">
    <property type="entry name" value="Cullin_repeat-like_dom_sf"/>
</dbReference>
<dbReference type="Proteomes" id="UP000550086">
    <property type="component" value="Unassembled WGS sequence"/>
</dbReference>
<dbReference type="GO" id="GO:0006887">
    <property type="term" value="P:exocytosis"/>
    <property type="evidence" value="ECO:0007669"/>
    <property type="project" value="UniProtKB-KW"/>
</dbReference>
<evidence type="ECO:0000256" key="1">
    <source>
        <dbReference type="ARBA" id="ARBA00006756"/>
    </source>
</evidence>
<evidence type="ECO:0000256" key="4">
    <source>
        <dbReference type="ARBA" id="ARBA00026169"/>
    </source>
</evidence>
<feature type="domain" description="Exocyst complex subunit Exo70 C-terminal" evidence="8">
    <location>
        <begin position="313"/>
        <end position="690"/>
    </location>
</feature>
<dbReference type="Pfam" id="PF03081">
    <property type="entry name" value="Exo70_C"/>
    <property type="match status" value="1"/>
</dbReference>
<keyword evidence="2 5" id="KW-0813">Transport</keyword>